<dbReference type="GO" id="GO:0007034">
    <property type="term" value="P:vacuolar transport"/>
    <property type="evidence" value="ECO:0007669"/>
    <property type="project" value="UniProtKB-ARBA"/>
</dbReference>
<evidence type="ECO:0000313" key="3">
    <source>
        <dbReference type="EMBL" id="KAG0142027.1"/>
    </source>
</evidence>
<proteinExistence type="predicted"/>
<name>A0A9P6T7G6_9BASI</name>
<dbReference type="Gene3D" id="1.25.40.90">
    <property type="match status" value="1"/>
</dbReference>
<dbReference type="InterPro" id="IPR044103">
    <property type="entry name" value="GAT_LSB5"/>
</dbReference>
<feature type="compositionally biased region" description="Polar residues" evidence="1">
    <location>
        <begin position="469"/>
        <end position="482"/>
    </location>
</feature>
<dbReference type="PROSITE" id="PS50179">
    <property type="entry name" value="VHS"/>
    <property type="match status" value="1"/>
</dbReference>
<dbReference type="InterPro" id="IPR008942">
    <property type="entry name" value="ENTH_VHS"/>
</dbReference>
<organism evidence="3 4">
    <name type="scientific">Cronartium quercuum f. sp. fusiforme G11</name>
    <dbReference type="NCBI Taxonomy" id="708437"/>
    <lineage>
        <taxon>Eukaryota</taxon>
        <taxon>Fungi</taxon>
        <taxon>Dikarya</taxon>
        <taxon>Basidiomycota</taxon>
        <taxon>Pucciniomycotina</taxon>
        <taxon>Pucciniomycetes</taxon>
        <taxon>Pucciniales</taxon>
        <taxon>Coleosporiaceae</taxon>
        <taxon>Cronartium</taxon>
    </lineage>
</organism>
<reference evidence="3" key="1">
    <citation type="submission" date="2013-11" db="EMBL/GenBank/DDBJ databases">
        <title>Genome sequence of the fusiform rust pathogen reveals effectors for host alternation and coevolution with pine.</title>
        <authorList>
            <consortium name="DOE Joint Genome Institute"/>
            <person name="Smith K."/>
            <person name="Pendleton A."/>
            <person name="Kubisiak T."/>
            <person name="Anderson C."/>
            <person name="Salamov A."/>
            <person name="Aerts A."/>
            <person name="Riley R."/>
            <person name="Clum A."/>
            <person name="Lindquist E."/>
            <person name="Ence D."/>
            <person name="Campbell M."/>
            <person name="Kronenberg Z."/>
            <person name="Feau N."/>
            <person name="Dhillon B."/>
            <person name="Hamelin R."/>
            <person name="Burleigh J."/>
            <person name="Smith J."/>
            <person name="Yandell M."/>
            <person name="Nelson C."/>
            <person name="Grigoriev I."/>
            <person name="Davis J."/>
        </authorList>
    </citation>
    <scope>NUCLEOTIDE SEQUENCE</scope>
    <source>
        <strain evidence="3">G11</strain>
    </source>
</reference>
<dbReference type="SMART" id="SM00288">
    <property type="entry name" value="VHS"/>
    <property type="match status" value="1"/>
</dbReference>
<dbReference type="GO" id="GO:0043130">
    <property type="term" value="F:ubiquitin binding"/>
    <property type="evidence" value="ECO:0007669"/>
    <property type="project" value="InterPro"/>
</dbReference>
<gene>
    <name evidence="3" type="ORF">CROQUDRAFT_663109</name>
</gene>
<dbReference type="Proteomes" id="UP000886653">
    <property type="component" value="Unassembled WGS sequence"/>
</dbReference>
<protein>
    <recommendedName>
        <fullName evidence="2">VHS domain-containing protein</fullName>
    </recommendedName>
</protein>
<dbReference type="PANTHER" id="PTHR47789:SF1">
    <property type="entry name" value="LAS SEVENTEEN-BINDING PROTEIN 5"/>
    <property type="match status" value="1"/>
</dbReference>
<dbReference type="SUPFAM" id="SSF89009">
    <property type="entry name" value="GAT-like domain"/>
    <property type="match status" value="1"/>
</dbReference>
<accession>A0A9P6T7G6</accession>
<feature type="compositionally biased region" description="Basic and acidic residues" evidence="1">
    <location>
        <begin position="213"/>
        <end position="224"/>
    </location>
</feature>
<comment type="caution">
    <text evidence="3">The sequence shown here is derived from an EMBL/GenBank/DDBJ whole genome shotgun (WGS) entry which is preliminary data.</text>
</comment>
<dbReference type="GO" id="GO:0035091">
    <property type="term" value="F:phosphatidylinositol binding"/>
    <property type="evidence" value="ECO:0007669"/>
    <property type="project" value="InterPro"/>
</dbReference>
<evidence type="ECO:0000256" key="1">
    <source>
        <dbReference type="SAM" id="MobiDB-lite"/>
    </source>
</evidence>
<dbReference type="GO" id="GO:0051666">
    <property type="term" value="P:actin cortical patch localization"/>
    <property type="evidence" value="ECO:0007669"/>
    <property type="project" value="TreeGrafter"/>
</dbReference>
<feature type="compositionally biased region" description="Acidic residues" evidence="1">
    <location>
        <begin position="449"/>
        <end position="458"/>
    </location>
</feature>
<feature type="region of interest" description="Disordered" evidence="1">
    <location>
        <begin position="213"/>
        <end position="239"/>
    </location>
</feature>
<dbReference type="GO" id="GO:0007015">
    <property type="term" value="P:actin filament organization"/>
    <property type="evidence" value="ECO:0007669"/>
    <property type="project" value="InterPro"/>
</dbReference>
<feature type="compositionally biased region" description="Basic and acidic residues" evidence="1">
    <location>
        <begin position="459"/>
        <end position="468"/>
    </location>
</feature>
<keyword evidence="4" id="KW-1185">Reference proteome</keyword>
<dbReference type="GO" id="GO:0006897">
    <property type="term" value="P:endocytosis"/>
    <property type="evidence" value="ECO:0007669"/>
    <property type="project" value="InterPro"/>
</dbReference>
<evidence type="ECO:0000259" key="2">
    <source>
        <dbReference type="PROSITE" id="PS50179"/>
    </source>
</evidence>
<evidence type="ECO:0000313" key="4">
    <source>
        <dbReference type="Proteomes" id="UP000886653"/>
    </source>
</evidence>
<sequence>MPHLFTDKTRAKELLRVTHKPQTAITSWVDRICEPPQTFIEADLNQFIVELVEVINLQSTGPEEASRAIRKQLKHGHTSQQKKALSLLESLVLNGGIQFQTTFADDRMVDCIKMIVYDPRTDSSIRIQTMLMLLHWSKTFKSDPKMTTVAGLYNICGGNQNLNKIQSSSTKLKNNSKINQGSSSNEMIDLMIKGMEKDLTKLKTDIKPIKTDSIKSGEKVDKDQRRKKKKNKSPIDQRFRTHLPDEFKPSNKFKLEKEVPQILKLVATAAQCANNLVNCLQLMDHAKEDVHSDTKVQTNVERTKLVQKSLIRYIQSVAEQDVNGEYIGTLLNTNAQVVAALELYELLADPSKTTAEIDATAERIKNLSNQSKPTMITQERGVFDDPLIPLSNDLPSSSINHHHHHQEDLLGIDFNQDELNQLPKPISPNKFINSKNLDDFDPGHLSDFSEFDGSEIENDPLKVEESKNDLSSSFVTHQKIPTSSNSKNKDSEEENSNPFEDPFF</sequence>
<feature type="domain" description="VHS" evidence="2">
    <location>
        <begin position="48"/>
        <end position="154"/>
    </location>
</feature>
<dbReference type="PANTHER" id="PTHR47789">
    <property type="entry name" value="LAS SEVENTEEN-BINDING PROTEIN 5"/>
    <property type="match status" value="1"/>
</dbReference>
<dbReference type="GO" id="GO:0030479">
    <property type="term" value="C:actin cortical patch"/>
    <property type="evidence" value="ECO:0007669"/>
    <property type="project" value="TreeGrafter"/>
</dbReference>
<dbReference type="SUPFAM" id="SSF48464">
    <property type="entry name" value="ENTH/VHS domain"/>
    <property type="match status" value="1"/>
</dbReference>
<dbReference type="CDD" id="cd14232">
    <property type="entry name" value="GAT_LSB5"/>
    <property type="match status" value="1"/>
</dbReference>
<dbReference type="OrthoDB" id="10068368at2759"/>
<dbReference type="InterPro" id="IPR002014">
    <property type="entry name" value="VHS_dom"/>
</dbReference>
<dbReference type="InterPro" id="IPR045007">
    <property type="entry name" value="LSB5"/>
</dbReference>
<dbReference type="CDD" id="cd16980">
    <property type="entry name" value="VHS_Lsb5"/>
    <property type="match status" value="1"/>
</dbReference>
<dbReference type="Pfam" id="PF00790">
    <property type="entry name" value="VHS"/>
    <property type="match status" value="1"/>
</dbReference>
<dbReference type="AlphaFoldDB" id="A0A9P6T7G6"/>
<feature type="region of interest" description="Disordered" evidence="1">
    <location>
        <begin position="443"/>
        <end position="504"/>
    </location>
</feature>
<dbReference type="EMBL" id="MU167363">
    <property type="protein sequence ID" value="KAG0142027.1"/>
    <property type="molecule type" value="Genomic_DNA"/>
</dbReference>